<feature type="transmembrane region" description="Helical" evidence="8">
    <location>
        <begin position="187"/>
        <end position="213"/>
    </location>
</feature>
<dbReference type="PANTHER" id="PTHR34975:SF2">
    <property type="entry name" value="SPORE GERMINATION PROTEIN A2"/>
    <property type="match status" value="1"/>
</dbReference>
<accession>A0A923LR99</accession>
<feature type="transmembrane region" description="Helical" evidence="8">
    <location>
        <begin position="276"/>
        <end position="296"/>
    </location>
</feature>
<feature type="transmembrane region" description="Helical" evidence="8">
    <location>
        <begin position="225"/>
        <end position="244"/>
    </location>
</feature>
<dbReference type="InterPro" id="IPR057336">
    <property type="entry name" value="GerAC_N"/>
</dbReference>
<evidence type="ECO:0000256" key="3">
    <source>
        <dbReference type="ARBA" id="ARBA00022448"/>
    </source>
</evidence>
<keyword evidence="6 8" id="KW-1133">Transmembrane helix</keyword>
<evidence type="ECO:0000259" key="9">
    <source>
        <dbReference type="Pfam" id="PF25198"/>
    </source>
</evidence>
<sequence length="722" mass="81266">MYSKNNKISTRQIFRLLTYDILGVGTLLLPSLLAGKTAKNGMAALLLGIIGGILFFCLMGVVIRYLDQEESYQKFLKRCFGNVSGTVILICYVLYYLCLGGYTAYIFGDLMITDLLKEESFYWIVAGILGLCVYAIAQGIEGRARVYEILFWFLMIPLFIMLVLAARDIEVFRLFPLYPVNKREVHHWLLSGYDSFGIFSLGGLALFLVPFAAEQKAIKKAGIKAVLFSGGVLLVLYAILQGIFGVKETAALKYPAVTLMSMIQIPGGFFERQDALMVAIWFFTVFALLGSSLFYVTETVKDLLHHKSDTIVTGAAALCFWCIGVGCYRFAEFSRLLQKVFICVGTPFIVTVPLLAICCMQWKKGGKCLMSILFISYSAFLFSGCSTMELENRNFPLAMGVDKREDDCLITYKFQNLSAIADENAKASGSTDFYIKENDFFTGISKYANDTNKILDYNHLKVLVLSKEFISDVDAFKEFLAVCGKEELLARNTILFFADDAAEILALDENLDTAVGSYLEEMIESREDYKLKDTVTLGDLYNDRANKEQLLLIPVLSEKGGLPVISSYYAISGGELKGEVTINEAMLSYLVQGKLKKLSFTLDDHTAILVKKISTHGSFSRGEDTVYHSKITLEAAAEQGELSESEEIQLENRIRRLFVAQLVENSRKLLEEQGIDMTNSFYKLGMYDREKYQRYKTLPQYIKKMGYTFEVHVILLNEHRTV</sequence>
<dbReference type="AlphaFoldDB" id="A0A923LR99"/>
<evidence type="ECO:0000256" key="8">
    <source>
        <dbReference type="SAM" id="Phobius"/>
    </source>
</evidence>
<protein>
    <submittedName>
        <fullName evidence="10">GerAB/ArcD/ProY family transporter</fullName>
    </submittedName>
</protein>
<dbReference type="InterPro" id="IPR004761">
    <property type="entry name" value="Spore_GerAB"/>
</dbReference>
<feature type="transmembrane region" description="Helical" evidence="8">
    <location>
        <begin position="311"/>
        <end position="328"/>
    </location>
</feature>
<dbReference type="GO" id="GO:0009847">
    <property type="term" value="P:spore germination"/>
    <property type="evidence" value="ECO:0007669"/>
    <property type="project" value="InterPro"/>
</dbReference>
<feature type="transmembrane region" description="Helical" evidence="8">
    <location>
        <begin position="120"/>
        <end position="137"/>
    </location>
</feature>
<feature type="transmembrane region" description="Helical" evidence="8">
    <location>
        <begin position="87"/>
        <end position="108"/>
    </location>
</feature>
<comment type="subcellular location">
    <subcellularLocation>
        <location evidence="1">Membrane</location>
        <topology evidence="1">Multi-pass membrane protein</topology>
    </subcellularLocation>
</comment>
<keyword evidence="3" id="KW-0813">Transport</keyword>
<dbReference type="Pfam" id="PF25198">
    <property type="entry name" value="Spore_GerAC_N"/>
    <property type="match status" value="1"/>
</dbReference>
<feature type="transmembrane region" description="Helical" evidence="8">
    <location>
        <begin position="369"/>
        <end position="390"/>
    </location>
</feature>
<dbReference type="EMBL" id="JACOPH010000007">
    <property type="protein sequence ID" value="MBC5714451.1"/>
    <property type="molecule type" value="Genomic_DNA"/>
</dbReference>
<evidence type="ECO:0000256" key="4">
    <source>
        <dbReference type="ARBA" id="ARBA00022544"/>
    </source>
</evidence>
<evidence type="ECO:0000313" key="10">
    <source>
        <dbReference type="EMBL" id="MBC5714451.1"/>
    </source>
</evidence>
<feature type="domain" description="Spore germination protein N-terminal" evidence="9">
    <location>
        <begin position="388"/>
        <end position="557"/>
    </location>
</feature>
<dbReference type="Pfam" id="PF03845">
    <property type="entry name" value="Spore_permease"/>
    <property type="match status" value="1"/>
</dbReference>
<reference evidence="10" key="1">
    <citation type="submission" date="2020-08" db="EMBL/GenBank/DDBJ databases">
        <title>Genome public.</title>
        <authorList>
            <person name="Liu C."/>
            <person name="Sun Q."/>
        </authorList>
    </citation>
    <scope>NUCLEOTIDE SEQUENCE</scope>
    <source>
        <strain evidence="10">BX1005</strain>
    </source>
</reference>
<evidence type="ECO:0000256" key="1">
    <source>
        <dbReference type="ARBA" id="ARBA00004141"/>
    </source>
</evidence>
<evidence type="ECO:0000256" key="5">
    <source>
        <dbReference type="ARBA" id="ARBA00022692"/>
    </source>
</evidence>
<evidence type="ECO:0000256" key="6">
    <source>
        <dbReference type="ARBA" id="ARBA00022989"/>
    </source>
</evidence>
<proteinExistence type="inferred from homology"/>
<feature type="transmembrane region" description="Helical" evidence="8">
    <location>
        <begin position="340"/>
        <end position="363"/>
    </location>
</feature>
<feature type="transmembrane region" description="Helical" evidence="8">
    <location>
        <begin position="149"/>
        <end position="167"/>
    </location>
</feature>
<feature type="transmembrane region" description="Helical" evidence="8">
    <location>
        <begin position="12"/>
        <end position="33"/>
    </location>
</feature>
<gene>
    <name evidence="10" type="ORF">H8S17_09550</name>
</gene>
<dbReference type="GO" id="GO:0016020">
    <property type="term" value="C:membrane"/>
    <property type="evidence" value="ECO:0007669"/>
    <property type="project" value="UniProtKB-SubCell"/>
</dbReference>
<comment type="similarity">
    <text evidence="2">Belongs to the amino acid-polyamine-organocation (APC) superfamily. Spore germination protein (SGP) (TC 2.A.3.9) family.</text>
</comment>
<feature type="transmembrane region" description="Helical" evidence="8">
    <location>
        <begin position="45"/>
        <end position="66"/>
    </location>
</feature>
<keyword evidence="5 8" id="KW-0812">Transmembrane</keyword>
<keyword evidence="7 8" id="KW-0472">Membrane</keyword>
<keyword evidence="4" id="KW-0309">Germination</keyword>
<comment type="caution">
    <text evidence="10">The sequence shown here is derived from an EMBL/GenBank/DDBJ whole genome shotgun (WGS) entry which is preliminary data.</text>
</comment>
<dbReference type="PANTHER" id="PTHR34975">
    <property type="entry name" value="SPORE GERMINATION PROTEIN A2"/>
    <property type="match status" value="1"/>
</dbReference>
<organism evidence="10 11">
    <name type="scientific">Roseburia zhanii</name>
    <dbReference type="NCBI Taxonomy" id="2763064"/>
    <lineage>
        <taxon>Bacteria</taxon>
        <taxon>Bacillati</taxon>
        <taxon>Bacillota</taxon>
        <taxon>Clostridia</taxon>
        <taxon>Lachnospirales</taxon>
        <taxon>Lachnospiraceae</taxon>
        <taxon>Roseburia</taxon>
    </lineage>
</organism>
<dbReference type="RefSeq" id="WP_186867148.1">
    <property type="nucleotide sequence ID" value="NZ_JACOPH010000007.1"/>
</dbReference>
<evidence type="ECO:0000256" key="2">
    <source>
        <dbReference type="ARBA" id="ARBA00007998"/>
    </source>
</evidence>
<evidence type="ECO:0000256" key="7">
    <source>
        <dbReference type="ARBA" id="ARBA00023136"/>
    </source>
</evidence>
<evidence type="ECO:0000313" key="11">
    <source>
        <dbReference type="Proteomes" id="UP000606720"/>
    </source>
</evidence>
<dbReference type="Proteomes" id="UP000606720">
    <property type="component" value="Unassembled WGS sequence"/>
</dbReference>
<name>A0A923LR99_9FIRM</name>
<keyword evidence="11" id="KW-1185">Reference proteome</keyword>